<keyword evidence="3" id="KW-0325">Glycoprotein</keyword>
<dbReference type="GO" id="GO:0005886">
    <property type="term" value="C:plasma membrane"/>
    <property type="evidence" value="ECO:0007669"/>
    <property type="project" value="UniProtKB-SubCell"/>
</dbReference>
<evidence type="ECO:0000256" key="3">
    <source>
        <dbReference type="ARBA" id="ARBA00022622"/>
    </source>
</evidence>
<keyword evidence="6 10" id="KW-0064">Aspartyl protease</keyword>
<proteinExistence type="inferred from homology"/>
<comment type="subcellular location">
    <subcellularLocation>
        <location evidence="1">Cell membrane</location>
        <topology evidence="1">Lipid-anchor</topology>
        <topology evidence="1">GPI-anchor</topology>
    </subcellularLocation>
</comment>
<keyword evidence="15" id="KW-1185">Reference proteome</keyword>
<keyword evidence="7 10" id="KW-0378">Hydrolase</keyword>
<keyword evidence="3" id="KW-0472">Membrane</keyword>
<feature type="disulfide bond" evidence="9">
    <location>
        <begin position="325"/>
        <end position="365"/>
    </location>
</feature>
<feature type="compositionally biased region" description="Low complexity" evidence="11">
    <location>
        <begin position="468"/>
        <end position="487"/>
    </location>
</feature>
<dbReference type="AlphaFoldDB" id="A0A1Q5Q6P8"/>
<dbReference type="STRING" id="1441469.A0A1Q5Q6P8"/>
<dbReference type="InterPro" id="IPR021109">
    <property type="entry name" value="Peptidase_aspartic_dom_sf"/>
</dbReference>
<dbReference type="PANTHER" id="PTHR47966">
    <property type="entry name" value="BETA-SITE APP-CLEAVING ENZYME, ISOFORM A-RELATED"/>
    <property type="match status" value="1"/>
</dbReference>
<dbReference type="Proteomes" id="UP000214365">
    <property type="component" value="Unassembled WGS sequence"/>
</dbReference>
<keyword evidence="3" id="KW-0449">Lipoprotein</keyword>
<dbReference type="InterPro" id="IPR033876">
    <property type="entry name" value="SAP-like"/>
</dbReference>
<dbReference type="PROSITE" id="PS51767">
    <property type="entry name" value="PEPTIDASE_A1"/>
    <property type="match status" value="1"/>
</dbReference>
<evidence type="ECO:0000256" key="10">
    <source>
        <dbReference type="RuleBase" id="RU000454"/>
    </source>
</evidence>
<comment type="similarity">
    <text evidence="2 10">Belongs to the peptidase A1 family.</text>
</comment>
<dbReference type="GO" id="GO:0006508">
    <property type="term" value="P:proteolysis"/>
    <property type="evidence" value="ECO:0007669"/>
    <property type="project" value="UniProtKB-KW"/>
</dbReference>
<evidence type="ECO:0000256" key="6">
    <source>
        <dbReference type="ARBA" id="ARBA00022750"/>
    </source>
</evidence>
<evidence type="ECO:0000256" key="11">
    <source>
        <dbReference type="SAM" id="MobiDB-lite"/>
    </source>
</evidence>
<dbReference type="SUPFAM" id="SSF50630">
    <property type="entry name" value="Acid proteases"/>
    <property type="match status" value="1"/>
</dbReference>
<keyword evidence="9" id="KW-1015">Disulfide bond</keyword>
<feature type="active site" evidence="8">
    <location>
        <position position="290"/>
    </location>
</feature>
<dbReference type="InterPro" id="IPR001969">
    <property type="entry name" value="Aspartic_peptidase_AS"/>
</dbReference>
<dbReference type="PANTHER" id="PTHR47966:SF65">
    <property type="entry name" value="ASPARTIC-TYPE ENDOPEPTIDASE"/>
    <property type="match status" value="1"/>
</dbReference>
<comment type="caution">
    <text evidence="14">The sequence shown here is derived from an EMBL/GenBank/DDBJ whole genome shotgun (WGS) entry which is preliminary data.</text>
</comment>
<dbReference type="GO" id="GO:0098552">
    <property type="term" value="C:side of membrane"/>
    <property type="evidence" value="ECO:0007669"/>
    <property type="project" value="UniProtKB-KW"/>
</dbReference>
<dbReference type="GeneID" id="31008954"/>
<feature type="active site" evidence="8">
    <location>
        <position position="102"/>
    </location>
</feature>
<dbReference type="Pfam" id="PF00026">
    <property type="entry name" value="Asp"/>
    <property type="match status" value="1"/>
</dbReference>
<dbReference type="PRINTS" id="PR00792">
    <property type="entry name" value="PEPSIN"/>
</dbReference>
<name>A0A1Q5Q6P8_TALAT</name>
<evidence type="ECO:0000256" key="2">
    <source>
        <dbReference type="ARBA" id="ARBA00007447"/>
    </source>
</evidence>
<sequence>MRVATSLPFIVLSTASVGNALSLHRRDAPRVLEAPLERRHLDKPLVKRDPSSLGVSIGNNVWVDPSLRLLKDLEPDKLQRELSYLMNLTLGTPAQTFTLVLDTGSSDTWVVSANSSVQTDDAYNATASSTYKSLHSSYNATYAGGTTALGTYATDTLGLGSATVKDFQFVVVDESSANVGIAGVGYNISTYTASHEGKVYSNLPYALTSSGITASTAYSLFLNSASASTGTILFGGVNKAKYSGELQTLPIVPEYNEYPSLAIALTEITINNGSSTNPTTTNLPLSVSLDSGTTDTLLPEALAYEIYTALNATYVKEVNYAYVDCDQATNTDANVTYSFSGATITVSMSELVLDGTEKGFPEGTCVFGIAPSKPGVNILGDNFLRSAYVVYDLDNNEISLASAKYDSTKDDILEIGTGADAVPGASVVPSAVSSATGNGVQGTVTSEVASVTAVTITTTEISTTTAATGTTSASVTGATSTTSSSSSGMAALPTGNAKHLLSGLAGAGLLLMI</sequence>
<reference evidence="14 15" key="1">
    <citation type="submission" date="2015-06" db="EMBL/GenBank/DDBJ databases">
        <title>Talaromyces atroroseus IBT 11181 draft genome.</title>
        <authorList>
            <person name="Rasmussen K.B."/>
            <person name="Rasmussen S."/>
            <person name="Petersen B."/>
            <person name="Sicheritz-Ponten T."/>
            <person name="Mortensen U.H."/>
            <person name="Thrane U."/>
        </authorList>
    </citation>
    <scope>NUCLEOTIDE SEQUENCE [LARGE SCALE GENOMIC DNA]</scope>
    <source>
        <strain evidence="14 15">IBT 11181</strain>
    </source>
</reference>
<evidence type="ECO:0000256" key="8">
    <source>
        <dbReference type="PIRSR" id="PIRSR601461-1"/>
    </source>
</evidence>
<dbReference type="InterPro" id="IPR033121">
    <property type="entry name" value="PEPTIDASE_A1"/>
</dbReference>
<dbReference type="InterPro" id="IPR001461">
    <property type="entry name" value="Aspartic_peptidase_A1"/>
</dbReference>
<evidence type="ECO:0000256" key="5">
    <source>
        <dbReference type="ARBA" id="ARBA00022729"/>
    </source>
</evidence>
<dbReference type="PROSITE" id="PS00141">
    <property type="entry name" value="ASP_PROTEASE"/>
    <property type="match status" value="1"/>
</dbReference>
<dbReference type="GO" id="GO:0004190">
    <property type="term" value="F:aspartic-type endopeptidase activity"/>
    <property type="evidence" value="ECO:0007669"/>
    <property type="project" value="UniProtKB-KW"/>
</dbReference>
<dbReference type="Gene3D" id="2.40.70.10">
    <property type="entry name" value="Acid Proteases"/>
    <property type="match status" value="2"/>
</dbReference>
<evidence type="ECO:0000313" key="15">
    <source>
        <dbReference type="Proteomes" id="UP000214365"/>
    </source>
</evidence>
<dbReference type="EMBL" id="LFMY01000020">
    <property type="protein sequence ID" value="OKL55519.1"/>
    <property type="molecule type" value="Genomic_DNA"/>
</dbReference>
<dbReference type="CDD" id="cd05474">
    <property type="entry name" value="SAP_like"/>
    <property type="match status" value="1"/>
</dbReference>
<evidence type="ECO:0000256" key="12">
    <source>
        <dbReference type="SAM" id="SignalP"/>
    </source>
</evidence>
<dbReference type="OrthoDB" id="771136at2759"/>
<evidence type="ECO:0000259" key="13">
    <source>
        <dbReference type="PROSITE" id="PS51767"/>
    </source>
</evidence>
<feature type="domain" description="Peptidase A1" evidence="13">
    <location>
        <begin position="84"/>
        <end position="401"/>
    </location>
</feature>
<evidence type="ECO:0000256" key="1">
    <source>
        <dbReference type="ARBA" id="ARBA00004609"/>
    </source>
</evidence>
<feature type="signal peptide" evidence="12">
    <location>
        <begin position="1"/>
        <end position="20"/>
    </location>
</feature>
<evidence type="ECO:0000256" key="4">
    <source>
        <dbReference type="ARBA" id="ARBA00022670"/>
    </source>
</evidence>
<feature type="chain" id="PRO_5012953965" description="Peptidase A1 domain-containing protein" evidence="12">
    <location>
        <begin position="21"/>
        <end position="513"/>
    </location>
</feature>
<keyword evidence="3" id="KW-0336">GPI-anchor</keyword>
<feature type="region of interest" description="Disordered" evidence="11">
    <location>
        <begin position="468"/>
        <end position="489"/>
    </location>
</feature>
<evidence type="ECO:0000256" key="9">
    <source>
        <dbReference type="PIRSR" id="PIRSR601461-2"/>
    </source>
</evidence>
<evidence type="ECO:0000313" key="14">
    <source>
        <dbReference type="EMBL" id="OKL55519.1"/>
    </source>
</evidence>
<organism evidence="14 15">
    <name type="scientific">Talaromyces atroroseus</name>
    <dbReference type="NCBI Taxonomy" id="1441469"/>
    <lineage>
        <taxon>Eukaryota</taxon>
        <taxon>Fungi</taxon>
        <taxon>Dikarya</taxon>
        <taxon>Ascomycota</taxon>
        <taxon>Pezizomycotina</taxon>
        <taxon>Eurotiomycetes</taxon>
        <taxon>Eurotiomycetidae</taxon>
        <taxon>Eurotiales</taxon>
        <taxon>Trichocomaceae</taxon>
        <taxon>Talaromyces</taxon>
        <taxon>Talaromyces sect. Trachyspermi</taxon>
    </lineage>
</organism>
<protein>
    <recommendedName>
        <fullName evidence="13">Peptidase A1 domain-containing protein</fullName>
    </recommendedName>
</protein>
<dbReference type="RefSeq" id="XP_020115640.1">
    <property type="nucleotide sequence ID" value="XM_020264180.1"/>
</dbReference>
<accession>A0A1Q5Q6P8</accession>
<keyword evidence="4 10" id="KW-0645">Protease</keyword>
<evidence type="ECO:0000256" key="7">
    <source>
        <dbReference type="ARBA" id="ARBA00022801"/>
    </source>
</evidence>
<gene>
    <name evidence="14" type="ORF">UA08_09198</name>
</gene>
<keyword evidence="5 12" id="KW-0732">Signal</keyword>